<dbReference type="PANTHER" id="PTHR10332:SF10">
    <property type="entry name" value="EQUILIBRATIVE NUCLEOSIDE TRANSPORTER 4"/>
    <property type="match status" value="1"/>
</dbReference>
<dbReference type="OrthoDB" id="1856718at2759"/>
<gene>
    <name evidence="8" type="ORF">HYH02_007769</name>
</gene>
<accession>A0A836B4Z3</accession>
<sequence length="489" mass="52621">MAKEEVQDKYGVVYFIFVLLGTGTLLPWNVFLTEKEFYDVRLHVPPFNGYITENFMSVFCLVFNTANLVALGFLVKFQKHLSLRVLVLQPLVITFIMLLSTAALALRTEIPGDLMAKFTLPSLGLMGLCMAFLQGGTMQLASIFSITHIRGVVSGIAVGGLVTSSLSFFSQLRAQGAAAAGGGDEPQSAADVAPAAFSYFSASAAVIGACIAGYWAIPWLPYGRYKLLLAGIIDDPKERKMLTVDEDYEEPLLTVVEEPGGPSTSTGQTARGSETTRAAIVSVESDYSLYSRTWQARNAFHIYCASLFLCLCVTMSTHPGISSFICSVDNPARVSPCAAHNGKPGLLGRIQGDLFVPLLFVLFSLGDFLGRFLSGYGPWAHGAPKPLSILAYAVLRCGVAAAVLFCHLVTPTPWLLSEVLSQDYWPWAVILLLGCTQGHLISTICMHAPSTLMPTEQSKYGPVTSFAISAGCFVGSFVSIGLSSAFQQH</sequence>
<evidence type="ECO:0000313" key="8">
    <source>
        <dbReference type="EMBL" id="KAG2447444.1"/>
    </source>
</evidence>
<keyword evidence="5 7" id="KW-1133">Transmembrane helix</keyword>
<evidence type="ECO:0000256" key="5">
    <source>
        <dbReference type="ARBA" id="ARBA00022989"/>
    </source>
</evidence>
<feature type="transmembrane region" description="Helical" evidence="7">
    <location>
        <begin position="149"/>
        <end position="169"/>
    </location>
</feature>
<organism evidence="8 9">
    <name type="scientific">Chlamydomonas schloesseri</name>
    <dbReference type="NCBI Taxonomy" id="2026947"/>
    <lineage>
        <taxon>Eukaryota</taxon>
        <taxon>Viridiplantae</taxon>
        <taxon>Chlorophyta</taxon>
        <taxon>core chlorophytes</taxon>
        <taxon>Chlorophyceae</taxon>
        <taxon>CS clade</taxon>
        <taxon>Chlamydomonadales</taxon>
        <taxon>Chlamydomonadaceae</taxon>
        <taxon>Chlamydomonas</taxon>
    </lineage>
</organism>
<dbReference type="InterPro" id="IPR002259">
    <property type="entry name" value="Eqnu_transpt"/>
</dbReference>
<evidence type="ECO:0000256" key="1">
    <source>
        <dbReference type="ARBA" id="ARBA00004141"/>
    </source>
</evidence>
<dbReference type="PANTHER" id="PTHR10332">
    <property type="entry name" value="EQUILIBRATIVE NUCLEOSIDE TRANSPORTER"/>
    <property type="match status" value="1"/>
</dbReference>
<dbReference type="Pfam" id="PF01733">
    <property type="entry name" value="Nucleoside_tran"/>
    <property type="match status" value="1"/>
</dbReference>
<dbReference type="AlphaFoldDB" id="A0A836B4Z3"/>
<comment type="similarity">
    <text evidence="2">Belongs to the SLC29A/ENT transporter (TC 2.A.57) family.</text>
</comment>
<feature type="transmembrane region" description="Helical" evidence="7">
    <location>
        <begin position="466"/>
        <end position="486"/>
    </location>
</feature>
<feature type="transmembrane region" description="Helical" evidence="7">
    <location>
        <begin position="86"/>
        <end position="106"/>
    </location>
</feature>
<reference evidence="8" key="1">
    <citation type="journal article" date="2020" name="bioRxiv">
        <title>Comparative genomics of Chlamydomonas.</title>
        <authorList>
            <person name="Craig R.J."/>
            <person name="Hasan A.R."/>
            <person name="Ness R.W."/>
            <person name="Keightley P.D."/>
        </authorList>
    </citation>
    <scope>NUCLEOTIDE SEQUENCE</scope>
    <source>
        <strain evidence="8">CCAP 11/173</strain>
    </source>
</reference>
<dbReference type="Proteomes" id="UP000613740">
    <property type="component" value="Unassembled WGS sequence"/>
</dbReference>
<dbReference type="PIRSF" id="PIRSF016379">
    <property type="entry name" value="ENT"/>
    <property type="match status" value="1"/>
</dbReference>
<keyword evidence="3" id="KW-0813">Transport</keyword>
<evidence type="ECO:0000256" key="3">
    <source>
        <dbReference type="ARBA" id="ARBA00022448"/>
    </source>
</evidence>
<feature type="transmembrane region" description="Helical" evidence="7">
    <location>
        <begin position="51"/>
        <end position="74"/>
    </location>
</feature>
<feature type="transmembrane region" description="Helical" evidence="7">
    <location>
        <begin position="389"/>
        <end position="412"/>
    </location>
</feature>
<feature type="transmembrane region" description="Helical" evidence="7">
    <location>
        <begin position="300"/>
        <end position="321"/>
    </location>
</feature>
<feature type="transmembrane region" description="Helical" evidence="7">
    <location>
        <begin position="424"/>
        <end position="445"/>
    </location>
</feature>
<protein>
    <recommendedName>
        <fullName evidence="10">Equilibrative nucleoside transporter 1</fullName>
    </recommendedName>
</protein>
<evidence type="ECO:0000256" key="4">
    <source>
        <dbReference type="ARBA" id="ARBA00022692"/>
    </source>
</evidence>
<evidence type="ECO:0008006" key="10">
    <source>
        <dbReference type="Google" id="ProtNLM"/>
    </source>
</evidence>
<evidence type="ECO:0000256" key="6">
    <source>
        <dbReference type="ARBA" id="ARBA00023136"/>
    </source>
</evidence>
<comment type="caution">
    <text evidence="8">The sequence shown here is derived from an EMBL/GenBank/DDBJ whole genome shotgun (WGS) entry which is preliminary data.</text>
</comment>
<evidence type="ECO:0000256" key="2">
    <source>
        <dbReference type="ARBA" id="ARBA00007965"/>
    </source>
</evidence>
<feature type="transmembrane region" description="Helical" evidence="7">
    <location>
        <begin position="118"/>
        <end position="137"/>
    </location>
</feature>
<proteinExistence type="inferred from homology"/>
<keyword evidence="6 7" id="KW-0472">Membrane</keyword>
<keyword evidence="4 7" id="KW-0812">Transmembrane</keyword>
<feature type="transmembrane region" description="Helical" evidence="7">
    <location>
        <begin position="354"/>
        <end position="377"/>
    </location>
</feature>
<name>A0A836B4Z3_9CHLO</name>
<dbReference type="GO" id="GO:0005886">
    <property type="term" value="C:plasma membrane"/>
    <property type="evidence" value="ECO:0007669"/>
    <property type="project" value="TreeGrafter"/>
</dbReference>
<dbReference type="EMBL" id="JAEHOD010000022">
    <property type="protein sequence ID" value="KAG2447444.1"/>
    <property type="molecule type" value="Genomic_DNA"/>
</dbReference>
<keyword evidence="9" id="KW-1185">Reference proteome</keyword>
<feature type="transmembrane region" description="Helical" evidence="7">
    <location>
        <begin position="196"/>
        <end position="217"/>
    </location>
</feature>
<comment type="subcellular location">
    <subcellularLocation>
        <location evidence="1">Membrane</location>
        <topology evidence="1">Multi-pass membrane protein</topology>
    </subcellularLocation>
</comment>
<dbReference type="GO" id="GO:0005337">
    <property type="term" value="F:nucleoside transmembrane transporter activity"/>
    <property type="evidence" value="ECO:0007669"/>
    <property type="project" value="InterPro"/>
</dbReference>
<evidence type="ECO:0000256" key="7">
    <source>
        <dbReference type="SAM" id="Phobius"/>
    </source>
</evidence>
<evidence type="ECO:0000313" key="9">
    <source>
        <dbReference type="Proteomes" id="UP000613740"/>
    </source>
</evidence>
<feature type="transmembrane region" description="Helical" evidence="7">
    <location>
        <begin position="12"/>
        <end position="31"/>
    </location>
</feature>